<feature type="compositionally biased region" description="Acidic residues" evidence="9">
    <location>
        <begin position="199"/>
        <end position="215"/>
    </location>
</feature>
<feature type="region of interest" description="Disordered" evidence="9">
    <location>
        <begin position="970"/>
        <end position="997"/>
    </location>
</feature>
<evidence type="ECO:0000313" key="12">
    <source>
        <dbReference type="Proteomes" id="UP000827549"/>
    </source>
</evidence>
<keyword evidence="4" id="KW-0808">Transferase</keyword>
<keyword evidence="2" id="KW-0698">rRNA processing</keyword>
<keyword evidence="12" id="KW-1185">Reference proteome</keyword>
<accession>A0AAF0Y0L2</accession>
<keyword evidence="5" id="KW-0949">S-adenosyl-L-methionine</keyword>
<proteinExistence type="inferred from homology"/>
<dbReference type="EMBL" id="CP086714">
    <property type="protein sequence ID" value="WOO76937.1"/>
    <property type="molecule type" value="Genomic_DNA"/>
</dbReference>
<dbReference type="HAMAP" id="MF_01547">
    <property type="entry name" value="RNA_methyltr_E"/>
    <property type="match status" value="1"/>
</dbReference>
<dbReference type="Gene3D" id="1.10.510.10">
    <property type="entry name" value="Transferase(Phosphotransferase) domain 1"/>
    <property type="match status" value="1"/>
</dbReference>
<dbReference type="PROSITE" id="PS00107">
    <property type="entry name" value="PROTEIN_KINASE_ATP"/>
    <property type="match status" value="1"/>
</dbReference>
<dbReference type="PROSITE" id="PS00108">
    <property type="entry name" value="PROTEIN_KINASE_ST"/>
    <property type="match status" value="1"/>
</dbReference>
<name>A0AAF0Y0L2_9TREE</name>
<dbReference type="Pfam" id="PF00069">
    <property type="entry name" value="Pkinase"/>
    <property type="match status" value="1"/>
</dbReference>
<feature type="compositionally biased region" description="Pro residues" evidence="9">
    <location>
        <begin position="603"/>
        <end position="615"/>
    </location>
</feature>
<dbReference type="GO" id="GO:0004672">
    <property type="term" value="F:protein kinase activity"/>
    <property type="evidence" value="ECO:0007669"/>
    <property type="project" value="InterPro"/>
</dbReference>
<dbReference type="SUPFAM" id="SSF53335">
    <property type="entry name" value="S-adenosyl-L-methionine-dependent methyltransferases"/>
    <property type="match status" value="1"/>
</dbReference>
<feature type="binding site" evidence="8">
    <location>
        <position position="762"/>
    </location>
    <ligand>
        <name>ATP</name>
        <dbReference type="ChEBI" id="CHEBI:30616"/>
    </ligand>
</feature>
<keyword evidence="1" id="KW-0963">Cytoplasm</keyword>
<evidence type="ECO:0000256" key="7">
    <source>
        <dbReference type="ARBA" id="ARBA00022840"/>
    </source>
</evidence>
<dbReference type="GO" id="GO:0008175">
    <property type="term" value="F:tRNA methyltransferase activity"/>
    <property type="evidence" value="ECO:0007669"/>
    <property type="project" value="TreeGrafter"/>
</dbReference>
<feature type="region of interest" description="Disordered" evidence="9">
    <location>
        <begin position="650"/>
        <end position="684"/>
    </location>
</feature>
<feature type="region of interest" description="Disordered" evidence="9">
    <location>
        <begin position="515"/>
        <end position="631"/>
    </location>
</feature>
<feature type="compositionally biased region" description="Polar residues" evidence="9">
    <location>
        <begin position="583"/>
        <end position="602"/>
    </location>
</feature>
<dbReference type="AlphaFoldDB" id="A0AAF0Y0L2"/>
<feature type="compositionally biased region" description="Polar residues" evidence="9">
    <location>
        <begin position="523"/>
        <end position="541"/>
    </location>
</feature>
<feature type="region of interest" description="Disordered" evidence="9">
    <location>
        <begin position="1047"/>
        <end position="1090"/>
    </location>
</feature>
<evidence type="ECO:0000256" key="9">
    <source>
        <dbReference type="SAM" id="MobiDB-lite"/>
    </source>
</evidence>
<feature type="domain" description="Protein kinase" evidence="10">
    <location>
        <begin position="728"/>
        <end position="1046"/>
    </location>
</feature>
<dbReference type="InterPro" id="IPR050082">
    <property type="entry name" value="RNA_methyltr_RlmE"/>
</dbReference>
<dbReference type="SMART" id="SM00220">
    <property type="entry name" value="S_TKc"/>
    <property type="match status" value="1"/>
</dbReference>
<dbReference type="PROSITE" id="PS50011">
    <property type="entry name" value="PROTEIN_KINASE_DOM"/>
    <property type="match status" value="1"/>
</dbReference>
<dbReference type="InterPro" id="IPR017441">
    <property type="entry name" value="Protein_kinase_ATP_BS"/>
</dbReference>
<dbReference type="RefSeq" id="XP_062622969.1">
    <property type="nucleotide sequence ID" value="XM_062766985.1"/>
</dbReference>
<dbReference type="Proteomes" id="UP000827549">
    <property type="component" value="Chromosome 1"/>
</dbReference>
<dbReference type="GeneID" id="87803809"/>
<evidence type="ECO:0000256" key="2">
    <source>
        <dbReference type="ARBA" id="ARBA00022552"/>
    </source>
</evidence>
<evidence type="ECO:0000256" key="4">
    <source>
        <dbReference type="ARBA" id="ARBA00022679"/>
    </source>
</evidence>
<dbReference type="GO" id="GO:0006364">
    <property type="term" value="P:rRNA processing"/>
    <property type="evidence" value="ECO:0007669"/>
    <property type="project" value="UniProtKB-KW"/>
</dbReference>
<dbReference type="PANTHER" id="PTHR10920">
    <property type="entry name" value="RIBOSOMAL RNA METHYLTRANSFERASE"/>
    <property type="match status" value="1"/>
</dbReference>
<evidence type="ECO:0000256" key="3">
    <source>
        <dbReference type="ARBA" id="ARBA00022603"/>
    </source>
</evidence>
<dbReference type="GO" id="GO:0005737">
    <property type="term" value="C:cytoplasm"/>
    <property type="evidence" value="ECO:0007669"/>
    <property type="project" value="TreeGrafter"/>
</dbReference>
<dbReference type="Gene3D" id="3.40.50.150">
    <property type="entry name" value="Vaccinia Virus protein VP39"/>
    <property type="match status" value="1"/>
</dbReference>
<gene>
    <name evidence="11" type="primary">SPAC4F10.03c</name>
    <name evidence="11" type="ORF">LOC62_01G000551</name>
</gene>
<keyword evidence="3" id="KW-0489">Methyltransferase</keyword>
<evidence type="ECO:0000256" key="5">
    <source>
        <dbReference type="ARBA" id="ARBA00022691"/>
    </source>
</evidence>
<feature type="compositionally biased region" description="Low complexity" evidence="9">
    <location>
        <begin position="973"/>
        <end position="989"/>
    </location>
</feature>
<dbReference type="InterPro" id="IPR000719">
    <property type="entry name" value="Prot_kinase_dom"/>
</dbReference>
<dbReference type="InterPro" id="IPR008271">
    <property type="entry name" value="Ser/Thr_kinase_AS"/>
</dbReference>
<evidence type="ECO:0000259" key="10">
    <source>
        <dbReference type="PROSITE" id="PS50011"/>
    </source>
</evidence>
<evidence type="ECO:0000256" key="8">
    <source>
        <dbReference type="PROSITE-ProRule" id="PRU10141"/>
    </source>
</evidence>
<dbReference type="InterPro" id="IPR011009">
    <property type="entry name" value="Kinase-like_dom_sf"/>
</dbReference>
<feature type="region of interest" description="Disordered" evidence="9">
    <location>
        <begin position="183"/>
        <end position="232"/>
    </location>
</feature>
<protein>
    <submittedName>
        <fullName evidence="11">tRNA (Cytidine(32)/guanosine(34)-2'-O)-methyltransferase</fullName>
    </submittedName>
</protein>
<keyword evidence="6 8" id="KW-0547">Nucleotide-binding</keyword>
<dbReference type="InterPro" id="IPR002877">
    <property type="entry name" value="RNA_MeTrfase_FtsJ_dom"/>
</dbReference>
<feature type="region of interest" description="Disordered" evidence="9">
    <location>
        <begin position="326"/>
        <end position="354"/>
    </location>
</feature>
<feature type="compositionally biased region" description="Low complexity" evidence="9">
    <location>
        <begin position="189"/>
        <end position="198"/>
    </location>
</feature>
<sequence length="1124" mass="119130">MPSSKSSLDKRDVYYRKGKSDGYRARSAYKLLHLDEEFDLFRGVTTAVDLCAAPGSWSQVLGQRLKPGFNAGDNRVVSIDLQPMAPLTGLTLLQTDITLPSTVPLVLDALGGRKADLVICDGAPDVTGVHDLDAYIHSQLLLAALTLSLTLLAPGATLIFKIFLSPNDPTAALLQSQLRAFFPAPPPGSSSGDPASFAEIEDDGDDLDLGPEDDSTAPAALASTSAPGPGFDSFGRRGGVWIRKPRSSRKGSGEAFVVCRNFDPASLPLPAEFTPESLTALRQHVGGTLTLESLGSLGTDSSSATTSAVAAWPATKGFVGTGNLNSGSSLSGRKTRQALSLDVSGGPHQRDHSLGSIEGAPSPVEAHHNLFPSTDQSPGLVQPKPVAAVDRVRQRATSEFAQSTPSSALDTSGMNTPAVSTPIPLPSPVPGFARDHPFRDHTFRSSQDHGFEPGVRQMRDLSSDGFHEGSSLGYNDLAAYSQGLSPTSLSSLHGTSPLSATGWTARERDIVASMPQGDGAVSPTLSSSSKTDAFFSTSQRDSLPVPPRPLPGSASLGRANSLGRGPAPARARVVTTPAGPGDNISSTSPTFTQPTGLRSVTGPQPPQPSTPPPAFPITSTIQVTSPDPIGATLPVMSPPRGAQANLPVTPSPLSPKRSMGTFHPTGGDTSRRGVSPRPTIRQPRPDSYIAREVHHAEPGEVAVKAGDVLSPVADDSFPVRSSEAPGSWRLRSLLGQGAFASVWSGDAEGDGETPRGTVAAVKLVDRGACTRNSRTAIAFYREVEVLRHLVHPGIVGYYCHFSTDTHHCLVLERLSGGELFSLVEDERNRSRMLRAGPDDPEGFGLVRRIFGELARAVSWLHEVEVVHRDIKLENILLTVNPFSLPPTATGSIPLDRLPVPLVKLTDFGLSRFIRADSPLLTTRCGSEAFAAPEVIMGNLYDGRRTDAWALGVVLYALVAGELPFDADAPLPPGRARAGSTASTASTSASENARENRRRTMHRIAKGEYAWRDGVGTPALHRLVARLLVRDPSRRSRVAELWQEEWMSTGPGAVPPPHEPMPSKAAPSSSAQAGSEDLLQEVVPDIPRRASDAPHVVVQHGLLVDHERIDDVARQDVSANQAYDQ</sequence>
<dbReference type="InterPro" id="IPR015507">
    <property type="entry name" value="rRNA-MeTfrase_E"/>
</dbReference>
<keyword evidence="7 8" id="KW-0067">ATP-binding</keyword>
<evidence type="ECO:0000256" key="1">
    <source>
        <dbReference type="ARBA" id="ARBA00022490"/>
    </source>
</evidence>
<dbReference type="InterPro" id="IPR029063">
    <property type="entry name" value="SAM-dependent_MTases_sf"/>
</dbReference>
<dbReference type="SUPFAM" id="SSF56112">
    <property type="entry name" value="Protein kinase-like (PK-like)"/>
    <property type="match status" value="1"/>
</dbReference>
<reference evidence="11" key="1">
    <citation type="submission" date="2023-10" db="EMBL/GenBank/DDBJ databases">
        <authorList>
            <person name="Noh H."/>
        </authorList>
    </citation>
    <scope>NUCLEOTIDE SEQUENCE</scope>
    <source>
        <strain evidence="11">DUCC4014</strain>
    </source>
</reference>
<evidence type="ECO:0000256" key="6">
    <source>
        <dbReference type="ARBA" id="ARBA00022741"/>
    </source>
</evidence>
<dbReference type="FunFam" id="3.40.50.150:FF:000220">
    <property type="entry name" value="CAMK protein kinase"/>
    <property type="match status" value="1"/>
</dbReference>
<dbReference type="PANTHER" id="PTHR10920:SF12">
    <property type="entry name" value="TRNA (CYTIDINE(32)_GUANOSINE(34)-2'-O)-METHYLTRANSFERASE-RELATED"/>
    <property type="match status" value="1"/>
</dbReference>
<dbReference type="GO" id="GO:0005524">
    <property type="term" value="F:ATP binding"/>
    <property type="evidence" value="ECO:0007669"/>
    <property type="project" value="UniProtKB-UniRule"/>
</dbReference>
<dbReference type="GO" id="GO:0030488">
    <property type="term" value="P:tRNA methylation"/>
    <property type="evidence" value="ECO:0007669"/>
    <property type="project" value="TreeGrafter"/>
</dbReference>
<organism evidence="11 12">
    <name type="scientific">Vanrija pseudolonga</name>
    <dbReference type="NCBI Taxonomy" id="143232"/>
    <lineage>
        <taxon>Eukaryota</taxon>
        <taxon>Fungi</taxon>
        <taxon>Dikarya</taxon>
        <taxon>Basidiomycota</taxon>
        <taxon>Agaricomycotina</taxon>
        <taxon>Tremellomycetes</taxon>
        <taxon>Trichosporonales</taxon>
        <taxon>Trichosporonaceae</taxon>
        <taxon>Vanrija</taxon>
    </lineage>
</organism>
<evidence type="ECO:0000313" key="11">
    <source>
        <dbReference type="EMBL" id="WOO76937.1"/>
    </source>
</evidence>
<dbReference type="Pfam" id="PF01728">
    <property type="entry name" value="FtsJ"/>
    <property type="match status" value="1"/>
</dbReference>
<feature type="compositionally biased region" description="Low complexity" evidence="9">
    <location>
        <begin position="216"/>
        <end position="230"/>
    </location>
</feature>
<dbReference type="GO" id="GO:0002181">
    <property type="term" value="P:cytoplasmic translation"/>
    <property type="evidence" value="ECO:0007669"/>
    <property type="project" value="TreeGrafter"/>
</dbReference>
<feature type="compositionally biased region" description="Low complexity" evidence="9">
    <location>
        <begin position="1061"/>
        <end position="1074"/>
    </location>
</feature>